<reference evidence="1" key="1">
    <citation type="submission" date="2016-04" db="EMBL/GenBank/DDBJ databases">
        <authorList>
            <person name="Evans L.H."/>
            <person name="Alamgir A."/>
            <person name="Owens N."/>
            <person name="Weber N.D."/>
            <person name="Virtaneva K."/>
            <person name="Barbian K."/>
            <person name="Babar A."/>
            <person name="Rosenke K."/>
        </authorList>
    </citation>
    <scope>NUCLEOTIDE SEQUENCE [LARGE SCALE GENOMIC DNA]</scope>
    <source>
        <strain evidence="1">CBS 101.48</strain>
    </source>
</reference>
<dbReference type="Proteomes" id="UP000078561">
    <property type="component" value="Unassembled WGS sequence"/>
</dbReference>
<protein>
    <submittedName>
        <fullName evidence="1">Uncharacterized protein</fullName>
    </submittedName>
</protein>
<proteinExistence type="predicted"/>
<organism evidence="1">
    <name type="scientific">Absidia glauca</name>
    <name type="common">Pin mould</name>
    <dbReference type="NCBI Taxonomy" id="4829"/>
    <lineage>
        <taxon>Eukaryota</taxon>
        <taxon>Fungi</taxon>
        <taxon>Fungi incertae sedis</taxon>
        <taxon>Mucoromycota</taxon>
        <taxon>Mucoromycotina</taxon>
        <taxon>Mucoromycetes</taxon>
        <taxon>Mucorales</taxon>
        <taxon>Cunninghamellaceae</taxon>
        <taxon>Absidia</taxon>
    </lineage>
</organism>
<accession>A0A163JWN9</accession>
<evidence type="ECO:0000313" key="1">
    <source>
        <dbReference type="EMBL" id="SAM02533.1"/>
    </source>
</evidence>
<dbReference type="InParanoid" id="A0A163JWN9"/>
<dbReference type="EMBL" id="LT553919">
    <property type="protein sequence ID" value="SAM02533.1"/>
    <property type="molecule type" value="Genomic_DNA"/>
</dbReference>
<name>A0A163JWN9_ABSGL</name>
<dbReference type="AlphaFoldDB" id="A0A163JWN9"/>
<keyword evidence="2" id="KW-1185">Reference proteome</keyword>
<sequence>MVAFLLAPSVSSSSCGAASSSAVPEAMPGWQPSVVDWSLWIKREVVFYDLVDLRSPLLHAATGYPALILLSAIPALSGSVPPSALVLCSAFSPPGLWTKKTTTLHPILTPRTPGFLG</sequence>
<gene>
    <name evidence="1" type="primary">ABSGL_08334.1 scaffold 10076</name>
</gene>
<evidence type="ECO:0000313" key="2">
    <source>
        <dbReference type="Proteomes" id="UP000078561"/>
    </source>
</evidence>